<dbReference type="InterPro" id="IPR035906">
    <property type="entry name" value="MetI-like_sf"/>
</dbReference>
<keyword evidence="6 7" id="KW-0472">Membrane</keyword>
<reference evidence="10" key="2">
    <citation type="journal article" date="2016" name="Int. J. Syst. Evol. Microbiol.">
        <title>Complete genome sequence and cell structure of Limnochorda pilosa, a Gram-negative spore-former within the phylum Firmicutes.</title>
        <authorList>
            <person name="Watanabe M."/>
            <person name="Kojima H."/>
            <person name="Fukui M."/>
        </authorList>
    </citation>
    <scope>NUCLEOTIDE SEQUENCE [LARGE SCALE GENOMIC DNA]</scope>
    <source>
        <strain evidence="10">HC45</strain>
    </source>
</reference>
<feature type="transmembrane region" description="Helical" evidence="7">
    <location>
        <begin position="12"/>
        <end position="34"/>
    </location>
</feature>
<dbReference type="InterPro" id="IPR050366">
    <property type="entry name" value="BP-dependent_transpt_permease"/>
</dbReference>
<dbReference type="Pfam" id="PF00528">
    <property type="entry name" value="BPD_transp_1"/>
    <property type="match status" value="1"/>
</dbReference>
<evidence type="ECO:0000256" key="2">
    <source>
        <dbReference type="ARBA" id="ARBA00022448"/>
    </source>
</evidence>
<evidence type="ECO:0000256" key="7">
    <source>
        <dbReference type="RuleBase" id="RU363032"/>
    </source>
</evidence>
<comment type="subcellular location">
    <subcellularLocation>
        <location evidence="1 7">Cell membrane</location>
        <topology evidence="1 7">Multi-pass membrane protein</topology>
    </subcellularLocation>
</comment>
<evidence type="ECO:0000313" key="10">
    <source>
        <dbReference type="Proteomes" id="UP000065807"/>
    </source>
</evidence>
<evidence type="ECO:0000256" key="4">
    <source>
        <dbReference type="ARBA" id="ARBA00022692"/>
    </source>
</evidence>
<dbReference type="SUPFAM" id="SSF161098">
    <property type="entry name" value="MetI-like"/>
    <property type="match status" value="1"/>
</dbReference>
<dbReference type="KEGG" id="lpil:LIP_0633"/>
<evidence type="ECO:0000256" key="1">
    <source>
        <dbReference type="ARBA" id="ARBA00004651"/>
    </source>
</evidence>
<dbReference type="PANTHER" id="PTHR43386:SF25">
    <property type="entry name" value="PEPTIDE ABC TRANSPORTER PERMEASE PROTEIN"/>
    <property type="match status" value="1"/>
</dbReference>
<feature type="transmembrane region" description="Helical" evidence="7">
    <location>
        <begin position="240"/>
        <end position="263"/>
    </location>
</feature>
<dbReference type="GO" id="GO:0005886">
    <property type="term" value="C:plasma membrane"/>
    <property type="evidence" value="ECO:0007669"/>
    <property type="project" value="UniProtKB-SubCell"/>
</dbReference>
<keyword evidence="5 7" id="KW-1133">Transmembrane helix</keyword>
<dbReference type="OrthoDB" id="9797472at2"/>
<keyword evidence="10" id="KW-1185">Reference proteome</keyword>
<evidence type="ECO:0000259" key="8">
    <source>
        <dbReference type="PROSITE" id="PS50928"/>
    </source>
</evidence>
<gene>
    <name evidence="9" type="ORF">LIP_0633</name>
</gene>
<reference evidence="10" key="1">
    <citation type="submission" date="2015-07" db="EMBL/GenBank/DDBJ databases">
        <title>Complete genome sequence and phylogenetic analysis of Limnochorda pilosa.</title>
        <authorList>
            <person name="Watanabe M."/>
            <person name="Kojima H."/>
            <person name="Fukui M."/>
        </authorList>
    </citation>
    <scope>NUCLEOTIDE SEQUENCE [LARGE SCALE GENOMIC DNA]</scope>
    <source>
        <strain evidence="10">HC45</strain>
    </source>
</reference>
<keyword evidence="3" id="KW-1003">Cell membrane</keyword>
<accession>A0A0K2SHC1</accession>
<dbReference type="Gene3D" id="1.10.3720.10">
    <property type="entry name" value="MetI-like"/>
    <property type="match status" value="1"/>
</dbReference>
<dbReference type="Proteomes" id="UP000065807">
    <property type="component" value="Chromosome"/>
</dbReference>
<dbReference type="AlphaFoldDB" id="A0A0K2SHC1"/>
<name>A0A0K2SHC1_LIMPI</name>
<proteinExistence type="inferred from homology"/>
<evidence type="ECO:0000256" key="6">
    <source>
        <dbReference type="ARBA" id="ARBA00023136"/>
    </source>
</evidence>
<comment type="similarity">
    <text evidence="7">Belongs to the binding-protein-dependent transport system permease family.</text>
</comment>
<keyword evidence="2 7" id="KW-0813">Transport</keyword>
<feature type="transmembrane region" description="Helical" evidence="7">
    <location>
        <begin position="113"/>
        <end position="133"/>
    </location>
</feature>
<feature type="transmembrane region" description="Helical" evidence="7">
    <location>
        <begin position="203"/>
        <end position="220"/>
    </location>
</feature>
<dbReference type="STRING" id="1555112.LIP_0633"/>
<feature type="domain" description="ABC transmembrane type-1" evidence="8">
    <location>
        <begin position="74"/>
        <end position="263"/>
    </location>
</feature>
<dbReference type="EMBL" id="AP014924">
    <property type="protein sequence ID" value="BAS26490.1"/>
    <property type="molecule type" value="Genomic_DNA"/>
</dbReference>
<feature type="transmembrane region" description="Helical" evidence="7">
    <location>
        <begin position="77"/>
        <end position="101"/>
    </location>
</feature>
<organism evidence="9 10">
    <name type="scientific">Limnochorda pilosa</name>
    <dbReference type="NCBI Taxonomy" id="1555112"/>
    <lineage>
        <taxon>Bacteria</taxon>
        <taxon>Bacillati</taxon>
        <taxon>Bacillota</taxon>
        <taxon>Limnochordia</taxon>
        <taxon>Limnochordales</taxon>
        <taxon>Limnochordaceae</taxon>
        <taxon>Limnochorda</taxon>
    </lineage>
</organism>
<keyword evidence="4 7" id="KW-0812">Transmembrane</keyword>
<dbReference type="PROSITE" id="PS50928">
    <property type="entry name" value="ABC_TM1"/>
    <property type="match status" value="1"/>
</dbReference>
<dbReference type="GO" id="GO:0055085">
    <property type="term" value="P:transmembrane transport"/>
    <property type="evidence" value="ECO:0007669"/>
    <property type="project" value="InterPro"/>
</dbReference>
<dbReference type="PANTHER" id="PTHR43386">
    <property type="entry name" value="OLIGOPEPTIDE TRANSPORT SYSTEM PERMEASE PROTEIN APPC"/>
    <property type="match status" value="1"/>
</dbReference>
<dbReference type="CDD" id="cd06261">
    <property type="entry name" value="TM_PBP2"/>
    <property type="match status" value="1"/>
</dbReference>
<sequence>MRALREAWASSPALLAGSALVGLWILCALAWPVLAPYDPLTLDVAAALQPPSAAHWLGTDGFGRDVLSRVLAGSRSALLIAPAATLLGLVLGTAVGLVAAYLRGWADDVIMRVVDAVMAFPIVILSLLVLTFLGPSTGNVILVVGLVFTPLIARTVRAAALPEREKEYVAAAQLRGEPALYVMAVEILPNIRAPLIVEGTIRVGYAVFTAATLGFLGLGVQPPTPDWGLMVNEGRAALTLAPWAVLFPSLAIGAVVVGISLLADGLKEVLAP</sequence>
<protein>
    <submittedName>
        <fullName evidence="9">Peptide ABC transporter permease</fullName>
    </submittedName>
</protein>
<evidence type="ECO:0000256" key="5">
    <source>
        <dbReference type="ARBA" id="ARBA00022989"/>
    </source>
</evidence>
<dbReference type="PATRIC" id="fig|1555112.3.peg.662"/>
<evidence type="ECO:0000313" key="9">
    <source>
        <dbReference type="EMBL" id="BAS26490.1"/>
    </source>
</evidence>
<dbReference type="InterPro" id="IPR000515">
    <property type="entry name" value="MetI-like"/>
</dbReference>
<evidence type="ECO:0000256" key="3">
    <source>
        <dbReference type="ARBA" id="ARBA00022475"/>
    </source>
</evidence>
<feature type="transmembrane region" description="Helical" evidence="7">
    <location>
        <begin position="139"/>
        <end position="156"/>
    </location>
</feature>